<dbReference type="EMBL" id="GBRH01260139">
    <property type="protein sequence ID" value="JAD37756.1"/>
    <property type="molecule type" value="Transcribed_RNA"/>
</dbReference>
<proteinExistence type="predicted"/>
<dbReference type="AlphaFoldDB" id="A0A0A8ZG20"/>
<name>A0A0A8ZG20_ARUDO</name>
<evidence type="ECO:0000313" key="1">
    <source>
        <dbReference type="EMBL" id="JAD37756.1"/>
    </source>
</evidence>
<reference evidence="1" key="1">
    <citation type="submission" date="2014-09" db="EMBL/GenBank/DDBJ databases">
        <authorList>
            <person name="Magalhaes I.L.F."/>
            <person name="Oliveira U."/>
            <person name="Santos F.R."/>
            <person name="Vidigal T.H.D.A."/>
            <person name="Brescovit A.D."/>
            <person name="Santos A.J."/>
        </authorList>
    </citation>
    <scope>NUCLEOTIDE SEQUENCE</scope>
    <source>
        <tissue evidence="1">Shoot tissue taken approximately 20 cm above the soil surface</tissue>
    </source>
</reference>
<sequence>MPLTSSENMKLDYGQHK</sequence>
<protein>
    <submittedName>
        <fullName evidence="1">Uncharacterized protein</fullName>
    </submittedName>
</protein>
<accession>A0A0A8ZG20</accession>
<organism evidence="1">
    <name type="scientific">Arundo donax</name>
    <name type="common">Giant reed</name>
    <name type="synonym">Donax arundinaceus</name>
    <dbReference type="NCBI Taxonomy" id="35708"/>
    <lineage>
        <taxon>Eukaryota</taxon>
        <taxon>Viridiplantae</taxon>
        <taxon>Streptophyta</taxon>
        <taxon>Embryophyta</taxon>
        <taxon>Tracheophyta</taxon>
        <taxon>Spermatophyta</taxon>
        <taxon>Magnoliopsida</taxon>
        <taxon>Liliopsida</taxon>
        <taxon>Poales</taxon>
        <taxon>Poaceae</taxon>
        <taxon>PACMAD clade</taxon>
        <taxon>Arundinoideae</taxon>
        <taxon>Arundineae</taxon>
        <taxon>Arundo</taxon>
    </lineage>
</organism>
<reference evidence="1" key="2">
    <citation type="journal article" date="2015" name="Data Brief">
        <title>Shoot transcriptome of the giant reed, Arundo donax.</title>
        <authorList>
            <person name="Barrero R.A."/>
            <person name="Guerrero F.D."/>
            <person name="Moolhuijzen P."/>
            <person name="Goolsby J.A."/>
            <person name="Tidwell J."/>
            <person name="Bellgard S.E."/>
            <person name="Bellgard M.I."/>
        </authorList>
    </citation>
    <scope>NUCLEOTIDE SEQUENCE</scope>
    <source>
        <tissue evidence="1">Shoot tissue taken approximately 20 cm above the soil surface</tissue>
    </source>
</reference>